<keyword evidence="9" id="KW-0051">Antiviral defense</keyword>
<dbReference type="Pfam" id="PF22702">
    <property type="entry name" value="Cas9_RuvC"/>
    <property type="match status" value="1"/>
</dbReference>
<dbReference type="AlphaFoldDB" id="A0A0C1M7A0"/>
<comment type="cofactor">
    <cofactor evidence="1">
        <name>Mg(2+)</name>
        <dbReference type="ChEBI" id="CHEBI:18420"/>
    </cofactor>
</comment>
<comment type="caution">
    <text evidence="15">The sequence shown here is derived from an EMBL/GenBank/DDBJ whole genome shotgun (WGS) entry which is preliminary data.</text>
</comment>
<dbReference type="GO" id="GO:0051607">
    <property type="term" value="P:defense response to virus"/>
    <property type="evidence" value="ECO:0007669"/>
    <property type="project" value="UniProtKB-KW"/>
</dbReference>
<dbReference type="InterPro" id="IPR033114">
    <property type="entry name" value="HNH_CAS9"/>
</dbReference>
<dbReference type="Pfam" id="PF13395">
    <property type="entry name" value="HNH_4"/>
    <property type="match status" value="1"/>
</dbReference>
<dbReference type="Pfam" id="PF16595">
    <property type="entry name" value="Cas9_PI"/>
    <property type="match status" value="1"/>
</dbReference>
<dbReference type="GO" id="GO:0004519">
    <property type="term" value="F:endonuclease activity"/>
    <property type="evidence" value="ECO:0007669"/>
    <property type="project" value="UniProtKB-UniRule"/>
</dbReference>
<keyword evidence="8" id="KW-0694">RNA-binding</keyword>
<dbReference type="GO" id="GO:0016787">
    <property type="term" value="F:hydrolase activity"/>
    <property type="evidence" value="ECO:0007669"/>
    <property type="project" value="UniProtKB-KW"/>
</dbReference>
<evidence type="ECO:0000256" key="7">
    <source>
        <dbReference type="ARBA" id="ARBA00022842"/>
    </source>
</evidence>
<evidence type="ECO:0000256" key="3">
    <source>
        <dbReference type="ARBA" id="ARBA00022722"/>
    </source>
</evidence>
<keyword evidence="5 13" id="KW-0255">Endonuclease</keyword>
<name>A0A0C1M7A0_9LACO</name>
<dbReference type="InterPro" id="IPR055228">
    <property type="entry name" value="Cas9_RuvC"/>
</dbReference>
<dbReference type="InterPro" id="IPR032237">
    <property type="entry name" value="Cas9_PI"/>
</dbReference>
<evidence type="ECO:0000259" key="14">
    <source>
        <dbReference type="PROSITE" id="PS51749"/>
    </source>
</evidence>
<comment type="similarity">
    <text evidence="2">Belongs to the CRISPR-associated protein Cas9 family. Subtype II-A subfamily.</text>
</comment>
<dbReference type="NCBIfam" id="TIGR01865">
    <property type="entry name" value="cas_Csn1"/>
    <property type="match status" value="1"/>
</dbReference>
<evidence type="ECO:0000256" key="12">
    <source>
        <dbReference type="ARBA" id="ARBA00046380"/>
    </source>
</evidence>
<dbReference type="EMBL" id="JOJZ01000009">
    <property type="protein sequence ID" value="KID42264.1"/>
    <property type="molecule type" value="Genomic_DNA"/>
</dbReference>
<gene>
    <name evidence="15" type="ORF">LfDm3_0193</name>
</gene>
<dbReference type="InterPro" id="IPR003615">
    <property type="entry name" value="HNH_nuc"/>
</dbReference>
<dbReference type="InterPro" id="IPR032240">
    <property type="entry name" value="Cas9_REC"/>
</dbReference>
<evidence type="ECO:0000256" key="8">
    <source>
        <dbReference type="ARBA" id="ARBA00022884"/>
    </source>
</evidence>
<evidence type="ECO:0000256" key="11">
    <source>
        <dbReference type="ARBA" id="ARBA00023211"/>
    </source>
</evidence>
<dbReference type="GO" id="GO:0003677">
    <property type="term" value="F:DNA binding"/>
    <property type="evidence" value="ECO:0007669"/>
    <property type="project" value="UniProtKB-UniRule"/>
</dbReference>
<dbReference type="Proteomes" id="UP000031397">
    <property type="component" value="Unassembled WGS sequence"/>
</dbReference>
<sequence length="942" mass="110015">MPKQRSKENGAIPHQLQQQELDKIIEKQSKYYPWLKELNPNKKRQKIAKYKLDELVAFRVPYYVGPLIDPDGAKGDNGKFAWMIRKEQGAITPWNFDQKVDRVDSANKFIKRMTATDTYLIGEPVLPKNSLLYQKFTVLNELNKLKVNKQPITRDQKQYVYNHVFKNHKRVSLKMIGDALVVKSDYAARPDVTGTTDQRNMNNSLSSYYDLRKIFGDQIDDADKQDDFEEIIEWSTIFEDKHIYALKLDELEWLTQDQKDQLQKLRYQGWGRLSGKLLADRGGKDQVHIVNSDGERIIDELWNTNHNFMEIIADKVFKQDIDDFNGEHLEKTDINKVIDDLYTSPQNKKAIRQIILVVNDIINAMGGVAPQNIMMEFAREDSNDHRLIHSRSRQLEEAYKKISDSWFDNPDVKNELKEKVKDKADFKDRLYLYFVQGGVDIYDGEPLNIDQLSSYDIDHILPQSFILDNSIDNRVLTKEKNNRVTKEDQLPGEFFGAKMHNLWQSMRANGLMTWRKYNNLMMKPSDIDKHDNRGKFINRQLVETRQVIKLAAEIMNNQYQENGTRIVTVKANLTHHMREKFNFYKNRNVNDYHHAFDAYLTVFVGDWLLQTYPKLKPYYVYGDFEKADTKDLRNFNMLYKFEKNHQLDGDGEIKNDNDNMLRYMKRVYHFKKMLITKELETNHGALYKQTVFPSPAHGKSRKLINAKKDRPTDIYGGYSAQTNGFMALVKIAKPHGDEYRLYGIPLMEYNQLKDNEAGKFDKHAIDKIIDEQLTNKKGKMPEHRVVLYKVDINQLVKDDHTIYTVSSKAYKQSAQQLVLSDGSMRTLTNNYKNVGRDDLIETFNEIIDNTIKFMNMYDINDPEKIKSNFTKLSDNQEMRNVINNLLISLHANAARGDVSGIGMSKWFGLFQLKAGLKLSLKDELIYQSPTGLFSRKVRISDL</sequence>
<keyword evidence="7" id="KW-0460">Magnesium</keyword>
<keyword evidence="3 13" id="KW-0540">Nuclease</keyword>
<evidence type="ECO:0000256" key="13">
    <source>
        <dbReference type="PROSITE-ProRule" id="PRU01085"/>
    </source>
</evidence>
<keyword evidence="4" id="KW-0479">Metal-binding</keyword>
<evidence type="ECO:0000256" key="6">
    <source>
        <dbReference type="ARBA" id="ARBA00022801"/>
    </source>
</evidence>
<organism evidence="15 16">
    <name type="scientific">Fructilactobacillus fructivorans</name>
    <dbReference type="NCBI Taxonomy" id="1614"/>
    <lineage>
        <taxon>Bacteria</taxon>
        <taxon>Bacillati</taxon>
        <taxon>Bacillota</taxon>
        <taxon>Bacilli</taxon>
        <taxon>Lactobacillales</taxon>
        <taxon>Lactobacillaceae</taxon>
        <taxon>Fructilactobacillus</taxon>
    </lineage>
</organism>
<evidence type="ECO:0000313" key="16">
    <source>
        <dbReference type="Proteomes" id="UP000031397"/>
    </source>
</evidence>
<evidence type="ECO:0000256" key="1">
    <source>
        <dbReference type="ARBA" id="ARBA00001946"/>
    </source>
</evidence>
<proteinExistence type="inferred from homology"/>
<dbReference type="PATRIC" id="fig|1614.7.peg.183"/>
<dbReference type="GO" id="GO:0003723">
    <property type="term" value="F:RNA binding"/>
    <property type="evidence" value="ECO:0007669"/>
    <property type="project" value="UniProtKB-UniRule"/>
</dbReference>
<evidence type="ECO:0000256" key="5">
    <source>
        <dbReference type="ARBA" id="ARBA00022759"/>
    </source>
</evidence>
<dbReference type="GO" id="GO:0046872">
    <property type="term" value="F:metal ion binding"/>
    <property type="evidence" value="ECO:0007669"/>
    <property type="project" value="UniProtKB-KW"/>
</dbReference>
<dbReference type="PROSITE" id="PS51749">
    <property type="entry name" value="HNH_CAS9"/>
    <property type="match status" value="1"/>
</dbReference>
<comment type="subunit">
    <text evidence="12">Monomer. Binds crRNA and tracrRNA.</text>
</comment>
<evidence type="ECO:0000313" key="15">
    <source>
        <dbReference type="EMBL" id="KID42264.1"/>
    </source>
</evidence>
<dbReference type="Pfam" id="PF16592">
    <property type="entry name" value="Cas9_REC"/>
    <property type="match status" value="1"/>
</dbReference>
<evidence type="ECO:0000256" key="2">
    <source>
        <dbReference type="ARBA" id="ARBA00005244"/>
    </source>
</evidence>
<accession>A0A0C1M7A0</accession>
<keyword evidence="16" id="KW-1185">Reference proteome</keyword>
<reference evidence="15 16" key="1">
    <citation type="submission" date="2014-06" db="EMBL/GenBank/DDBJ databases">
        <title>Functional and comparative genomic analyses of the Drosophila gut microbiota identify candidate symbiosis factors.</title>
        <authorList>
            <person name="Newell P.D."/>
            <person name="Chaston J.M."/>
            <person name="Douglas A.E."/>
        </authorList>
    </citation>
    <scope>NUCLEOTIDE SEQUENCE [LARGE SCALE GENOMIC DNA]</scope>
    <source>
        <strain evidence="15 16">DmCS_002</strain>
    </source>
</reference>
<evidence type="ECO:0000256" key="4">
    <source>
        <dbReference type="ARBA" id="ARBA00022723"/>
    </source>
</evidence>
<keyword evidence="10 13" id="KW-0238">DNA-binding</keyword>
<keyword evidence="6 13" id="KW-0378">Hydrolase</keyword>
<feature type="domain" description="HNH Cas9-type" evidence="14">
    <location>
        <begin position="377"/>
        <end position="541"/>
    </location>
</feature>
<keyword evidence="11" id="KW-0464">Manganese</keyword>
<evidence type="ECO:0000256" key="10">
    <source>
        <dbReference type="ARBA" id="ARBA00023125"/>
    </source>
</evidence>
<evidence type="ECO:0000256" key="9">
    <source>
        <dbReference type="ARBA" id="ARBA00023118"/>
    </source>
</evidence>
<protein>
    <submittedName>
        <fullName evidence="15">CRISPR-associated protein, SAG0894 family</fullName>
    </submittedName>
</protein>
<dbReference type="InterPro" id="IPR028629">
    <property type="entry name" value="Cas9"/>
</dbReference>